<evidence type="ECO:0000256" key="1">
    <source>
        <dbReference type="ARBA" id="ARBA00022485"/>
    </source>
</evidence>
<dbReference type="GO" id="GO:0016491">
    <property type="term" value="F:oxidoreductase activity"/>
    <property type="evidence" value="ECO:0007669"/>
    <property type="project" value="UniProtKB-KW"/>
</dbReference>
<dbReference type="SUPFAM" id="SSF56014">
    <property type="entry name" value="Nitrite and sulphite reductase 4Fe-4S domain-like"/>
    <property type="match status" value="2"/>
</dbReference>
<dbReference type="FunFam" id="3.30.413.10:FF:000016">
    <property type="entry name" value="Sulfite reductase subunit beta"/>
    <property type="match status" value="1"/>
</dbReference>
<dbReference type="InterPro" id="IPR045854">
    <property type="entry name" value="NO2/SO3_Rdtase_4Fe4S_sf"/>
</dbReference>
<evidence type="ECO:0000313" key="11">
    <source>
        <dbReference type="Proteomes" id="UP000664702"/>
    </source>
</evidence>
<evidence type="ECO:0000256" key="2">
    <source>
        <dbReference type="ARBA" id="ARBA00022617"/>
    </source>
</evidence>
<dbReference type="KEGG" id="bban:J4G43_046420"/>
<gene>
    <name evidence="10" type="ORF">J4G43_046420</name>
    <name evidence="9" type="ORF">J4G43_48135</name>
</gene>
<feature type="domain" description="Nitrite/sulphite reductase 4Fe-4S" evidence="7">
    <location>
        <begin position="119"/>
        <end position="273"/>
    </location>
</feature>
<dbReference type="PANTHER" id="PTHR32439:SF9">
    <property type="entry name" value="BLR3264 PROTEIN"/>
    <property type="match status" value="1"/>
</dbReference>
<evidence type="ECO:0000259" key="7">
    <source>
        <dbReference type="Pfam" id="PF01077"/>
    </source>
</evidence>
<evidence type="ECO:0000259" key="8">
    <source>
        <dbReference type="Pfam" id="PF03460"/>
    </source>
</evidence>
<keyword evidence="5" id="KW-0408">Iron</keyword>
<dbReference type="SUPFAM" id="SSF55124">
    <property type="entry name" value="Nitrite/Sulfite reductase N-terminal domain-like"/>
    <property type="match status" value="2"/>
</dbReference>
<evidence type="ECO:0000313" key="9">
    <source>
        <dbReference type="EMBL" id="MBO1868296.1"/>
    </source>
</evidence>
<name>A0A939MEI6_9BRAD</name>
<dbReference type="Proteomes" id="UP000664702">
    <property type="component" value="Chromosome"/>
</dbReference>
<evidence type="ECO:0000256" key="4">
    <source>
        <dbReference type="ARBA" id="ARBA00023002"/>
    </source>
</evidence>
<dbReference type="Gene3D" id="3.30.413.10">
    <property type="entry name" value="Sulfite Reductase Hemoprotein, domain 1"/>
    <property type="match status" value="2"/>
</dbReference>
<evidence type="ECO:0000256" key="6">
    <source>
        <dbReference type="ARBA" id="ARBA00023014"/>
    </source>
</evidence>
<keyword evidence="6" id="KW-0411">Iron-sulfur</keyword>
<keyword evidence="3" id="KW-0479">Metal-binding</keyword>
<dbReference type="GO" id="GO:0046872">
    <property type="term" value="F:metal ion binding"/>
    <property type="evidence" value="ECO:0007669"/>
    <property type="project" value="UniProtKB-KW"/>
</dbReference>
<dbReference type="AlphaFoldDB" id="A0A939MEI6"/>
<dbReference type="PANTHER" id="PTHR32439">
    <property type="entry name" value="FERREDOXIN--NITRITE REDUCTASE, CHLOROPLASTIC"/>
    <property type="match status" value="1"/>
</dbReference>
<evidence type="ECO:0000256" key="3">
    <source>
        <dbReference type="ARBA" id="ARBA00022723"/>
    </source>
</evidence>
<dbReference type="EMBL" id="JAGEMI010000001">
    <property type="protein sequence ID" value="MBO1868296.1"/>
    <property type="molecule type" value="Genomic_DNA"/>
</dbReference>
<feature type="domain" description="Nitrite/sulphite reductase 4Fe-4S" evidence="7">
    <location>
        <begin position="408"/>
        <end position="547"/>
    </location>
</feature>
<dbReference type="GO" id="GO:0020037">
    <property type="term" value="F:heme binding"/>
    <property type="evidence" value="ECO:0007669"/>
    <property type="project" value="InterPro"/>
</dbReference>
<evidence type="ECO:0000313" key="10">
    <source>
        <dbReference type="EMBL" id="UEM11814.1"/>
    </source>
</evidence>
<protein>
    <submittedName>
        <fullName evidence="9">Nitrite/sulfite reductase</fullName>
    </submittedName>
</protein>
<dbReference type="Pfam" id="PF01077">
    <property type="entry name" value="NIR_SIR"/>
    <property type="match status" value="2"/>
</dbReference>
<feature type="domain" description="Nitrite/Sulfite reductase ferredoxin-like" evidence="8">
    <location>
        <begin position="344"/>
        <end position="397"/>
    </location>
</feature>
<dbReference type="Pfam" id="PF03460">
    <property type="entry name" value="NIR_SIR_ferr"/>
    <property type="match status" value="2"/>
</dbReference>
<evidence type="ECO:0000256" key="5">
    <source>
        <dbReference type="ARBA" id="ARBA00023004"/>
    </source>
</evidence>
<organism evidence="9">
    <name type="scientific">Bradyrhizobium barranii subsp. barranii</name>
    <dbReference type="NCBI Taxonomy" id="2823807"/>
    <lineage>
        <taxon>Bacteria</taxon>
        <taxon>Pseudomonadati</taxon>
        <taxon>Pseudomonadota</taxon>
        <taxon>Alphaproteobacteria</taxon>
        <taxon>Hyphomicrobiales</taxon>
        <taxon>Nitrobacteraceae</taxon>
        <taxon>Bradyrhizobium</taxon>
        <taxon>Bradyrhizobium barranii</taxon>
    </lineage>
</organism>
<sequence length="551" mass="62223">MYAYDEIDRTLVNERVSEFRDQVQRRLSGELTEDEFKMLRLQNGVYLQLHAYMFRVAIPYGTLASNQLRQLAHVARKYDRGYGHFTTRQNIQFNWIKLSDLPDALADLAEVGIHAMQTSGNNMRNVTSDQWAGVAPGEIEDPRIWSELIRQHTTLHPEFSFLPRKFKIAITASDHDRAAIKVHDIGLRLIKNEKGETGFEVLVGGGLGRTPFIGKTIKHFVHGRDLLSYIEAILRVYNQYGRRDNIYKARIKILVHELGIEKFSREVEEEWQHIRNSSLQIDDEVIEDIRSRFIYPAYEKLPHMPDELRQAAADPDFEAWRKNSVAAHKNPGYSIVTISLKPIGAPPGDATAEQMDALADLADKYSFGEIRVGHEQNLALPHVARRDLPALWKALDKLGLATPNVNLITDIIACPGLDYCSLANARSIPIAQELTRRFANHELANLIGRLHINISGCINACGHHHVGHIGILGVEKNGEEVYQITIGGRADESAALGNLIGPGVKFDEVADVVEDIVEAYLALRERPEELFVDTVKRLGVEPFKERVYATR</sequence>
<proteinExistence type="predicted"/>
<dbReference type="GO" id="GO:0051539">
    <property type="term" value="F:4 iron, 4 sulfur cluster binding"/>
    <property type="evidence" value="ECO:0007669"/>
    <property type="project" value="UniProtKB-KW"/>
</dbReference>
<dbReference type="EMBL" id="CP086136">
    <property type="protein sequence ID" value="UEM11814.1"/>
    <property type="molecule type" value="Genomic_DNA"/>
</dbReference>
<dbReference type="InterPro" id="IPR005117">
    <property type="entry name" value="NiRdtase/SiRdtase_haem-b_fer"/>
</dbReference>
<accession>A0A939MEI6</accession>
<reference evidence="9" key="1">
    <citation type="submission" date="2021-03" db="EMBL/GenBank/DDBJ databases">
        <title>Whole Genome Sequence of Bradyrhizobium sp. Strain 144S4.</title>
        <authorList>
            <person name="Bromfield E.S.P."/>
            <person name="Cloutier S."/>
        </authorList>
    </citation>
    <scope>NUCLEOTIDE SEQUENCE [LARGE SCALE GENOMIC DNA]</scope>
    <source>
        <strain evidence="9">144S4</strain>
    </source>
</reference>
<keyword evidence="4" id="KW-0560">Oxidoreductase</keyword>
<dbReference type="RefSeq" id="WP_208088821.1">
    <property type="nucleotide sequence ID" value="NZ_CP086136.1"/>
</dbReference>
<keyword evidence="2" id="KW-0349">Heme</keyword>
<dbReference type="InterPro" id="IPR051329">
    <property type="entry name" value="NIR_SIR_4Fe-4S"/>
</dbReference>
<dbReference type="InterPro" id="IPR006067">
    <property type="entry name" value="NO2/SO3_Rdtase_4Fe4S_dom"/>
</dbReference>
<dbReference type="Gene3D" id="3.90.480.10">
    <property type="entry name" value="Sulfite Reductase Hemoprotein,Domain 2"/>
    <property type="match status" value="1"/>
</dbReference>
<keyword evidence="1" id="KW-0004">4Fe-4S</keyword>
<dbReference type="InterPro" id="IPR036136">
    <property type="entry name" value="Nit/Sulf_reduc_fer-like_dom_sf"/>
</dbReference>
<feature type="domain" description="Nitrite/Sulfite reductase ferredoxin-like" evidence="8">
    <location>
        <begin position="52"/>
        <end position="111"/>
    </location>
</feature>
<reference evidence="10 11" key="2">
    <citation type="journal article" date="2022" name="Int. J. Syst. Evol. Microbiol.">
        <title>Strains of Bradyrhizobium barranii sp. nov. associated with legumes native to Canada are symbionts of soybeans and belong to different subspecies (subsp. barranii subsp. nov. and subsp. apii subsp. nov.) and symbiovars (sv. glycinearum and sv. septentrionale).</title>
        <authorList>
            <person name="Bromfield E.S.P."/>
            <person name="Cloutier S."/>
            <person name="Wasai-Hara S."/>
            <person name="Minamisawa K."/>
        </authorList>
    </citation>
    <scope>NUCLEOTIDE SEQUENCE [LARGE SCALE GENOMIC DNA]</scope>
    <source>
        <strain evidence="10 11">144S4</strain>
    </source>
</reference>